<feature type="transmembrane region" description="Helical" evidence="5">
    <location>
        <begin position="15"/>
        <end position="34"/>
    </location>
</feature>
<gene>
    <name evidence="6" type="ORF">BHR79_00445</name>
    <name evidence="7" type="ORF">EFE40_02360</name>
    <name evidence="8" type="ORF">SAMN04515625_1690</name>
</gene>
<dbReference type="EMBL" id="FNMU01000005">
    <property type="protein sequence ID" value="SDW83108.1"/>
    <property type="molecule type" value="Genomic_DNA"/>
</dbReference>
<feature type="transmembrane region" description="Helical" evidence="5">
    <location>
        <begin position="70"/>
        <end position="88"/>
    </location>
</feature>
<feature type="transmembrane region" description="Helical" evidence="5">
    <location>
        <begin position="100"/>
        <end position="120"/>
    </location>
</feature>
<feature type="transmembrane region" description="Helical" evidence="5">
    <location>
        <begin position="182"/>
        <end position="200"/>
    </location>
</feature>
<dbReference type="OrthoDB" id="386983at2157"/>
<dbReference type="KEGG" id="mhaz:BHR79_00445"/>
<evidence type="ECO:0000256" key="4">
    <source>
        <dbReference type="ARBA" id="ARBA00023136"/>
    </source>
</evidence>
<keyword evidence="4 5" id="KW-0472">Membrane</keyword>
<comment type="subcellular location">
    <subcellularLocation>
        <location evidence="1">Membrane</location>
        <topology evidence="1">Multi-pass membrane protein</topology>
    </subcellularLocation>
</comment>
<protein>
    <recommendedName>
        <fullName evidence="12">Rhomboid family intramembrane serine protease</fullName>
    </recommendedName>
</protein>
<reference evidence="7 11" key="3">
    <citation type="submission" date="2018-10" db="EMBL/GenBank/DDBJ databases">
        <title>Cultivation of a novel Methanohalophilus strain from Kebrit Deep of the Red Sea and a genomic comparison of members of the genus Methanohalophilus.</title>
        <authorList>
            <person name="Guan Y."/>
            <person name="Ngugi D.K."/>
            <person name="Stingl U."/>
        </authorList>
    </citation>
    <scope>NUCLEOTIDE SEQUENCE [LARGE SCALE GENOMIC DNA]</scope>
    <source>
        <strain evidence="7 11">DSM 3094</strain>
    </source>
</reference>
<feature type="transmembrane region" description="Helical" evidence="5">
    <location>
        <begin position="231"/>
        <end position="249"/>
    </location>
</feature>
<keyword evidence="9" id="KW-1185">Reference proteome</keyword>
<evidence type="ECO:0000313" key="7">
    <source>
        <dbReference type="EMBL" id="RNI11040.1"/>
    </source>
</evidence>
<keyword evidence="3 5" id="KW-1133">Transmembrane helix</keyword>
<evidence type="ECO:0000313" key="10">
    <source>
        <dbReference type="Proteomes" id="UP000198669"/>
    </source>
</evidence>
<sequence length="281" mass="32957">MISINKLLPKKERIFYLYSVIALVLAIYLFYQYLASSHPEIKPIFVRYFILDTSNLNTNIFLSSYTHINFVHLFENIILYSLFLIMSFQYIEDKKKFKSLMIRCLLIFPIVNSFLLIPFIESGMGLSGIVKCLQGYLFFASYRYVKDKYHLPINVYHVFIFIPINILSIFLFLSLSNISVPSYILLFIVPMLIILPLLYIEQRFSKKSKIENVISILLENSKTKMLGNFKIGFYTLAFIIIFIIPYESFIPSRTTGWESHLIGWIYGLIVSGRLLLQKQCF</sequence>
<dbReference type="SUPFAM" id="SSF144091">
    <property type="entry name" value="Rhomboid-like"/>
    <property type="match status" value="1"/>
</dbReference>
<feature type="transmembrane region" description="Helical" evidence="5">
    <location>
        <begin position="261"/>
        <end position="276"/>
    </location>
</feature>
<dbReference type="EMBL" id="CP017921">
    <property type="protein sequence ID" value="APH38096.1"/>
    <property type="molecule type" value="Genomic_DNA"/>
</dbReference>
<feature type="transmembrane region" description="Helical" evidence="5">
    <location>
        <begin position="126"/>
        <end position="145"/>
    </location>
</feature>
<evidence type="ECO:0000256" key="2">
    <source>
        <dbReference type="ARBA" id="ARBA00022692"/>
    </source>
</evidence>
<keyword evidence="2 5" id="KW-0812">Transmembrane</keyword>
<accession>A0A1L3PZP5</accession>
<evidence type="ECO:0000313" key="6">
    <source>
        <dbReference type="EMBL" id="APH38096.1"/>
    </source>
</evidence>
<evidence type="ECO:0000313" key="8">
    <source>
        <dbReference type="EMBL" id="SDW83108.1"/>
    </source>
</evidence>
<evidence type="ECO:0000256" key="3">
    <source>
        <dbReference type="ARBA" id="ARBA00022989"/>
    </source>
</evidence>
<dbReference type="RefSeq" id="WP_072560249.1">
    <property type="nucleotide sequence ID" value="NZ_CP017921.1"/>
</dbReference>
<proteinExistence type="predicted"/>
<dbReference type="AlphaFoldDB" id="A0A1L3PZP5"/>
<dbReference type="GeneID" id="30582176"/>
<dbReference type="Proteomes" id="UP000267921">
    <property type="component" value="Unassembled WGS sequence"/>
</dbReference>
<evidence type="ECO:0000313" key="9">
    <source>
        <dbReference type="Proteomes" id="UP000186879"/>
    </source>
</evidence>
<dbReference type="InterPro" id="IPR035952">
    <property type="entry name" value="Rhomboid-like_sf"/>
</dbReference>
<evidence type="ECO:0000256" key="1">
    <source>
        <dbReference type="ARBA" id="ARBA00004141"/>
    </source>
</evidence>
<dbReference type="Proteomes" id="UP000186879">
    <property type="component" value="Chromosome"/>
</dbReference>
<dbReference type="Proteomes" id="UP000198669">
    <property type="component" value="Unassembled WGS sequence"/>
</dbReference>
<dbReference type="GO" id="GO:0016020">
    <property type="term" value="C:membrane"/>
    <property type="evidence" value="ECO:0007669"/>
    <property type="project" value="UniProtKB-SubCell"/>
</dbReference>
<evidence type="ECO:0000313" key="11">
    <source>
        <dbReference type="Proteomes" id="UP000267921"/>
    </source>
</evidence>
<reference evidence="8 10" key="2">
    <citation type="submission" date="2016-10" db="EMBL/GenBank/DDBJ databases">
        <authorList>
            <person name="de Groot N.N."/>
        </authorList>
    </citation>
    <scope>NUCLEOTIDE SEQUENCE [LARGE SCALE GENOMIC DNA]</scope>
    <source>
        <strain evidence="8 10">Z-7982</strain>
    </source>
</reference>
<evidence type="ECO:0008006" key="12">
    <source>
        <dbReference type="Google" id="ProtNLM"/>
    </source>
</evidence>
<name>A0A1L3PZP5_9EURY</name>
<evidence type="ECO:0000256" key="5">
    <source>
        <dbReference type="SAM" id="Phobius"/>
    </source>
</evidence>
<reference evidence="6 9" key="1">
    <citation type="submission" date="2016-10" db="EMBL/GenBank/DDBJ databases">
        <title>Methanohalophilus halophilus.</title>
        <authorList>
            <person name="L'haridon S."/>
        </authorList>
    </citation>
    <scope>NUCLEOTIDE SEQUENCE [LARGE SCALE GENOMIC DNA]</scope>
    <source>
        <strain evidence="6 9">Z-7982</strain>
    </source>
</reference>
<organism evidence="6 9">
    <name type="scientific">Methanohalophilus halophilus</name>
    <dbReference type="NCBI Taxonomy" id="2177"/>
    <lineage>
        <taxon>Archaea</taxon>
        <taxon>Methanobacteriati</taxon>
        <taxon>Methanobacteriota</taxon>
        <taxon>Stenosarchaea group</taxon>
        <taxon>Methanomicrobia</taxon>
        <taxon>Methanosarcinales</taxon>
        <taxon>Methanosarcinaceae</taxon>
        <taxon>Methanohalophilus</taxon>
    </lineage>
</organism>
<feature type="transmembrane region" description="Helical" evidence="5">
    <location>
        <begin position="157"/>
        <end position="176"/>
    </location>
</feature>
<dbReference type="EMBL" id="RJJG01000001">
    <property type="protein sequence ID" value="RNI11040.1"/>
    <property type="molecule type" value="Genomic_DNA"/>
</dbReference>